<dbReference type="SMART" id="SM00564">
    <property type="entry name" value="PQQ"/>
    <property type="match status" value="7"/>
</dbReference>
<keyword evidence="6" id="KW-1185">Reference proteome</keyword>
<comment type="similarity">
    <text evidence="2">Belongs to the bacterial PQQ dehydrogenase family.</text>
</comment>
<evidence type="ECO:0000313" key="5">
    <source>
        <dbReference type="EMBL" id="CAK9190961.1"/>
    </source>
</evidence>
<name>A0ABP0TB45_9BRYO</name>
<dbReference type="InterPro" id="IPR018391">
    <property type="entry name" value="PQQ_b-propeller_rpt"/>
</dbReference>
<evidence type="ECO:0000256" key="3">
    <source>
        <dbReference type="ARBA" id="ARBA00023002"/>
    </source>
</evidence>
<evidence type="ECO:0000256" key="2">
    <source>
        <dbReference type="ARBA" id="ARBA00008156"/>
    </source>
</evidence>
<dbReference type="Gene3D" id="2.140.10.10">
    <property type="entry name" value="Quinoprotein alcohol dehydrogenase-like superfamily"/>
    <property type="match status" value="1"/>
</dbReference>
<dbReference type="InterPro" id="IPR002372">
    <property type="entry name" value="PQQ_rpt_dom"/>
</dbReference>
<dbReference type="PANTHER" id="PTHR32303">
    <property type="entry name" value="QUINOPROTEIN ALCOHOL DEHYDROGENASE (CYTOCHROME C)"/>
    <property type="match status" value="1"/>
</dbReference>
<comment type="cofactor">
    <cofactor evidence="1">
        <name>pyrroloquinoline quinone</name>
        <dbReference type="ChEBI" id="CHEBI:58442"/>
    </cofactor>
</comment>
<keyword evidence="3" id="KW-0560">Oxidoreductase</keyword>
<organism evidence="5 6">
    <name type="scientific">Sphagnum troendelagicum</name>
    <dbReference type="NCBI Taxonomy" id="128251"/>
    <lineage>
        <taxon>Eukaryota</taxon>
        <taxon>Viridiplantae</taxon>
        <taxon>Streptophyta</taxon>
        <taxon>Embryophyta</taxon>
        <taxon>Bryophyta</taxon>
        <taxon>Sphagnophytina</taxon>
        <taxon>Sphagnopsida</taxon>
        <taxon>Sphagnales</taxon>
        <taxon>Sphagnaceae</taxon>
        <taxon>Sphagnum</taxon>
    </lineage>
</organism>
<reference evidence="5 6" key="1">
    <citation type="submission" date="2024-02" db="EMBL/GenBank/DDBJ databases">
        <authorList>
            <consortium name="ELIXIR-Norway"/>
            <consortium name="Elixir Norway"/>
        </authorList>
    </citation>
    <scope>NUCLEOTIDE SEQUENCE [LARGE SCALE GENOMIC DNA]</scope>
</reference>
<protein>
    <recommendedName>
        <fullName evidence="4">Pyrrolo-quinoline quinone repeat domain-containing protein</fullName>
    </recommendedName>
</protein>
<dbReference type="EMBL" id="OZ019893">
    <property type="protein sequence ID" value="CAK9190961.1"/>
    <property type="molecule type" value="Genomic_DNA"/>
</dbReference>
<feature type="domain" description="Pyrrolo-quinoline quinone repeat" evidence="4">
    <location>
        <begin position="84"/>
        <end position="324"/>
    </location>
</feature>
<accession>A0ABP0TB45</accession>
<proteinExistence type="inferred from homology"/>
<feature type="domain" description="Pyrrolo-quinoline quinone repeat" evidence="4">
    <location>
        <begin position="450"/>
        <end position="529"/>
    </location>
</feature>
<evidence type="ECO:0000313" key="6">
    <source>
        <dbReference type="Proteomes" id="UP001497512"/>
    </source>
</evidence>
<evidence type="ECO:0000259" key="4">
    <source>
        <dbReference type="Pfam" id="PF13360"/>
    </source>
</evidence>
<dbReference type="Proteomes" id="UP001497512">
    <property type="component" value="Chromosome 1"/>
</dbReference>
<dbReference type="Pfam" id="PF13360">
    <property type="entry name" value="PQQ_2"/>
    <property type="match status" value="2"/>
</dbReference>
<dbReference type="PANTHER" id="PTHR32303:SF10">
    <property type="entry name" value="OUTER MEMBRANE PROTEIN ASSEMBLY FACTOR BAMB"/>
    <property type="match status" value="1"/>
</dbReference>
<sequence length="549" mass="57907">MTTRSTSTRVQIITRAQVASVLGILLIVATSQEGLFLIFCSASFQQSDWLTAWPNHGGGLLNQRYAYLETKISPKSVRQLQLKWTVQTGSDVTATPCVVDNVVYVPSWNGFVYAASASTGTVLWQTNLTKVAGSLHNIPTVVCRTTPTVAGNYLLIGIYTGGYVLALDRRTGAFVWSTQLDANPYAGVIMSGTVYGGAYFVGTTSTEETQLVGCCNFQGAFFRIDVAKGKIIWRTGMIPPNGGNAGAYAGAAIWGSSPSIDPVRNLVYIATGNLYSTPPSITACQLGQQNLSVPDTPDPCILPDDHSESVLALDLDTGSIQWAQHLGSYDTWVLACVFNGNPNCPPIPGPDADFAEAPMLIPSVQFKNSSTGRQWRQDVLVVAQKSGFVYGLNPQDGSRLWTQVAGPGGSSGGAMWGSATDGQVVFTNIVNSGNQVFRLLPSRQSTTGGGWVALDAGSGEILWSTPTPDLSGPVGPVTVANGVLFTTSHSTHGKYYALDSKSGAILWNFTPNGSVMGGFSVANGCAFVGEGNTLLGGATPGRAFYGFCL</sequence>
<dbReference type="InterPro" id="IPR011047">
    <property type="entry name" value="Quinoprotein_ADH-like_sf"/>
</dbReference>
<gene>
    <name evidence="5" type="ORF">CSSPTR1EN2_LOCUS1152</name>
</gene>
<evidence type="ECO:0000256" key="1">
    <source>
        <dbReference type="ARBA" id="ARBA00001931"/>
    </source>
</evidence>
<dbReference type="SUPFAM" id="SSF50998">
    <property type="entry name" value="Quinoprotein alcohol dehydrogenase-like"/>
    <property type="match status" value="1"/>
</dbReference>